<dbReference type="Pfam" id="PF00990">
    <property type="entry name" value="GGDEF"/>
    <property type="match status" value="1"/>
</dbReference>
<dbReference type="InterPro" id="IPR043128">
    <property type="entry name" value="Rev_trsase/Diguanyl_cyclase"/>
</dbReference>
<dbReference type="Gene3D" id="3.30.70.270">
    <property type="match status" value="1"/>
</dbReference>
<feature type="domain" description="GGDEF" evidence="4">
    <location>
        <begin position="408"/>
        <end position="541"/>
    </location>
</feature>
<organism evidence="5 6">
    <name type="scientific">Agrobacterium larrymoorei</name>
    <dbReference type="NCBI Taxonomy" id="160699"/>
    <lineage>
        <taxon>Bacteria</taxon>
        <taxon>Pseudomonadati</taxon>
        <taxon>Pseudomonadota</taxon>
        <taxon>Alphaproteobacteria</taxon>
        <taxon>Hyphomicrobiales</taxon>
        <taxon>Rhizobiaceae</taxon>
        <taxon>Rhizobium/Agrobacterium group</taxon>
        <taxon>Agrobacterium</taxon>
    </lineage>
</organism>
<dbReference type="Gene3D" id="3.20.20.450">
    <property type="entry name" value="EAL domain"/>
    <property type="match status" value="1"/>
</dbReference>
<dbReference type="PANTHER" id="PTHR44757">
    <property type="entry name" value="DIGUANYLATE CYCLASE DGCP"/>
    <property type="match status" value="1"/>
</dbReference>
<accession>A0AAJ2BKQ4</accession>
<dbReference type="Pfam" id="PF00563">
    <property type="entry name" value="EAL"/>
    <property type="match status" value="1"/>
</dbReference>
<dbReference type="SMART" id="SM00052">
    <property type="entry name" value="EAL"/>
    <property type="match status" value="1"/>
</dbReference>
<dbReference type="CDD" id="cd01949">
    <property type="entry name" value="GGDEF"/>
    <property type="match status" value="1"/>
</dbReference>
<evidence type="ECO:0000313" key="5">
    <source>
        <dbReference type="EMBL" id="MDR6104434.1"/>
    </source>
</evidence>
<dbReference type="NCBIfam" id="TIGR00254">
    <property type="entry name" value="GGDEF"/>
    <property type="match status" value="1"/>
</dbReference>
<sequence length="806" mass="90476">MASASTFSRSIREKSKRKKMLFGASAGVSLAVIYFIDPASFWIALPLTVILLLVAERNHNLTMIHIRESKFLELSQRFKLAMDSSNIGLWELNGGDACYLDGRAAGLHGYATTENGFSLTRWLEAVAPEDRHKITDFLRRCTDGEETHSEAYRIQLRSGEMRYLRAAGANYGTPDGARHTSGIIWDVTSDMQIAETLKNSIYSSRVKNAELELALQELSSREHDLMELSRRLDFALQSYNCGIWEANLTKDHSYWDRRMHQLYGLEYTTGYTDRAKWLNCLHPDDREKAAAEADRSAANNEPFSSIQRVLLHDEEVRYIRSVGSIHIDRDGDRKVIGIAFDITADVRLAEELKAAKEEAEARNAELIEAKSHIEHNALHDPLTGLANRRKLDKELDDLTSSPMADGRSRFAILHLDLDRFKQINDTLGHAAGDATLARAAEILTLNVGDAGIIARIGGDEFVILIPQLADKHTVTLIASNIIAAFQHPFDFQGFTCRCGVSIGIAFGEAQDNDARKILINADLALYRAKAMGRNRYEFFTQNLQAEIVNHKRTADEILGGLEKGEFETWYQPQLCARTGEIAGMEALVRWRHPTRGLLTPDKFLGIAEELDVVQALDRLTLQSALQDRRLWSMKGLEIPRVSVNVSVRRLHDVHLLESLQQLHIRPGEVVFELVESIFLDDSDEQVVQNLDRVKALGIDVEIDDFGTGHTSLISLLRLKPKRLKIDRQLVMPILNSPQERALVRSIIDIARSLGVETVAEGVETMEHAAMLKDMGCDILQGFAFAAPLPPHEFSAFALQQELRQVS</sequence>
<comment type="caution">
    <text evidence="5">The sequence shown here is derived from an EMBL/GenBank/DDBJ whole genome shotgun (WGS) entry which is preliminary data.</text>
</comment>
<dbReference type="SUPFAM" id="SSF55785">
    <property type="entry name" value="PYP-like sensor domain (PAS domain)"/>
    <property type="match status" value="2"/>
</dbReference>
<dbReference type="InterPro" id="IPR035919">
    <property type="entry name" value="EAL_sf"/>
</dbReference>
<feature type="coiled-coil region" evidence="1">
    <location>
        <begin position="342"/>
        <end position="376"/>
    </location>
</feature>
<dbReference type="PANTHER" id="PTHR44757:SF2">
    <property type="entry name" value="BIOFILM ARCHITECTURE MAINTENANCE PROTEIN MBAA"/>
    <property type="match status" value="1"/>
</dbReference>
<dbReference type="SUPFAM" id="SSF141868">
    <property type="entry name" value="EAL domain-like"/>
    <property type="match status" value="1"/>
</dbReference>
<feature type="transmembrane region" description="Helical" evidence="2">
    <location>
        <begin position="21"/>
        <end position="54"/>
    </location>
</feature>
<dbReference type="SUPFAM" id="SSF55073">
    <property type="entry name" value="Nucleotide cyclase"/>
    <property type="match status" value="1"/>
</dbReference>
<keyword evidence="2" id="KW-1133">Transmembrane helix</keyword>
<dbReference type="InterPro" id="IPR035965">
    <property type="entry name" value="PAS-like_dom_sf"/>
</dbReference>
<dbReference type="PROSITE" id="PS50887">
    <property type="entry name" value="GGDEF"/>
    <property type="match status" value="1"/>
</dbReference>
<dbReference type="Proteomes" id="UP001255601">
    <property type="component" value="Unassembled WGS sequence"/>
</dbReference>
<evidence type="ECO:0000256" key="1">
    <source>
        <dbReference type="SAM" id="Coils"/>
    </source>
</evidence>
<protein>
    <submittedName>
        <fullName evidence="5">Diguanylate cyclase (GGDEF)-like protein</fullName>
    </submittedName>
</protein>
<dbReference type="Pfam" id="PF08447">
    <property type="entry name" value="PAS_3"/>
    <property type="match status" value="2"/>
</dbReference>
<evidence type="ECO:0000313" key="6">
    <source>
        <dbReference type="Proteomes" id="UP001255601"/>
    </source>
</evidence>
<dbReference type="Gene3D" id="3.30.450.20">
    <property type="entry name" value="PAS domain"/>
    <property type="match status" value="2"/>
</dbReference>
<dbReference type="PROSITE" id="PS50883">
    <property type="entry name" value="EAL"/>
    <property type="match status" value="1"/>
</dbReference>
<evidence type="ECO:0000259" key="3">
    <source>
        <dbReference type="PROSITE" id="PS50883"/>
    </source>
</evidence>
<dbReference type="InterPro" id="IPR001633">
    <property type="entry name" value="EAL_dom"/>
</dbReference>
<reference evidence="5" key="1">
    <citation type="submission" date="2023-08" db="EMBL/GenBank/DDBJ databases">
        <title>Functional and genomic diversity of the sorghum phyllosphere microbiome.</title>
        <authorList>
            <person name="Shade A."/>
        </authorList>
    </citation>
    <scope>NUCLEOTIDE SEQUENCE</scope>
    <source>
        <strain evidence="5">SORGH_AS_0974</strain>
    </source>
</reference>
<gene>
    <name evidence="5" type="ORF">QE369_004631</name>
</gene>
<dbReference type="InterPro" id="IPR013655">
    <property type="entry name" value="PAS_fold_3"/>
</dbReference>
<evidence type="ECO:0000259" key="4">
    <source>
        <dbReference type="PROSITE" id="PS50887"/>
    </source>
</evidence>
<dbReference type="InterPro" id="IPR000160">
    <property type="entry name" value="GGDEF_dom"/>
</dbReference>
<dbReference type="RefSeq" id="WP_309772579.1">
    <property type="nucleotide sequence ID" value="NZ_JAVIZC010000003.1"/>
</dbReference>
<keyword evidence="2" id="KW-0472">Membrane</keyword>
<dbReference type="SMART" id="SM00267">
    <property type="entry name" value="GGDEF"/>
    <property type="match status" value="1"/>
</dbReference>
<keyword evidence="2" id="KW-0812">Transmembrane</keyword>
<dbReference type="AlphaFoldDB" id="A0AAJ2BKQ4"/>
<evidence type="ECO:0000256" key="2">
    <source>
        <dbReference type="SAM" id="Phobius"/>
    </source>
</evidence>
<dbReference type="InterPro" id="IPR029787">
    <property type="entry name" value="Nucleotide_cyclase"/>
</dbReference>
<name>A0AAJ2BKQ4_9HYPH</name>
<dbReference type="CDD" id="cd01948">
    <property type="entry name" value="EAL"/>
    <property type="match status" value="1"/>
</dbReference>
<keyword evidence="1" id="KW-0175">Coiled coil</keyword>
<feature type="domain" description="EAL" evidence="3">
    <location>
        <begin position="550"/>
        <end position="801"/>
    </location>
</feature>
<dbReference type="InterPro" id="IPR052155">
    <property type="entry name" value="Biofilm_reg_signaling"/>
</dbReference>
<dbReference type="EMBL" id="JAVIZC010000003">
    <property type="protein sequence ID" value="MDR6104434.1"/>
    <property type="molecule type" value="Genomic_DNA"/>
</dbReference>
<proteinExistence type="predicted"/>